<dbReference type="Pfam" id="PF11951">
    <property type="entry name" value="Fungal_trans_2"/>
    <property type="match status" value="1"/>
</dbReference>
<dbReference type="EMBL" id="JAHCVI010000001">
    <property type="protein sequence ID" value="KAG7292022.1"/>
    <property type="molecule type" value="Genomic_DNA"/>
</dbReference>
<dbReference type="GO" id="GO:0000976">
    <property type="term" value="F:transcription cis-regulatory region binding"/>
    <property type="evidence" value="ECO:0007669"/>
    <property type="project" value="TreeGrafter"/>
</dbReference>
<evidence type="ECO:0000256" key="7">
    <source>
        <dbReference type="SAM" id="MobiDB-lite"/>
    </source>
</evidence>
<keyword evidence="4" id="KW-0238">DNA-binding</keyword>
<gene>
    <name evidence="8" type="ORF">NEMBOFW57_002053</name>
</gene>
<feature type="compositionally biased region" description="Low complexity" evidence="7">
    <location>
        <begin position="28"/>
        <end position="39"/>
    </location>
</feature>
<dbReference type="GO" id="GO:0003700">
    <property type="term" value="F:DNA-binding transcription factor activity"/>
    <property type="evidence" value="ECO:0007669"/>
    <property type="project" value="TreeGrafter"/>
</dbReference>
<comment type="caution">
    <text evidence="8">The sequence shown here is derived from an EMBL/GenBank/DDBJ whole genome shotgun (WGS) entry which is preliminary data.</text>
</comment>
<keyword evidence="3" id="KW-0805">Transcription regulation</keyword>
<reference evidence="8" key="1">
    <citation type="submission" date="2023-02" db="EMBL/GenBank/DDBJ databases">
        <authorList>
            <person name="Palmer J.M."/>
        </authorList>
    </citation>
    <scope>NUCLEOTIDE SEQUENCE</scope>
    <source>
        <strain evidence="8">FW57</strain>
    </source>
</reference>
<dbReference type="GO" id="GO:0045944">
    <property type="term" value="P:positive regulation of transcription by RNA polymerase II"/>
    <property type="evidence" value="ECO:0007669"/>
    <property type="project" value="TreeGrafter"/>
</dbReference>
<feature type="compositionally biased region" description="Basic residues" evidence="7">
    <location>
        <begin position="1"/>
        <end position="11"/>
    </location>
</feature>
<evidence type="ECO:0000256" key="6">
    <source>
        <dbReference type="ARBA" id="ARBA00023242"/>
    </source>
</evidence>
<feature type="compositionally biased region" description="Polar residues" evidence="7">
    <location>
        <begin position="14"/>
        <end position="27"/>
    </location>
</feature>
<dbReference type="AlphaFoldDB" id="A0AAD4I1E8"/>
<evidence type="ECO:0000313" key="9">
    <source>
        <dbReference type="Proteomes" id="UP001197093"/>
    </source>
</evidence>
<evidence type="ECO:0000256" key="4">
    <source>
        <dbReference type="ARBA" id="ARBA00023125"/>
    </source>
</evidence>
<protein>
    <submittedName>
        <fullName evidence="8">Uncharacterized protein</fullName>
    </submittedName>
</protein>
<accession>A0AAD4I1E8</accession>
<dbReference type="PANTHER" id="PTHR37534">
    <property type="entry name" value="TRANSCRIPTIONAL ACTIVATOR PROTEIN UGA3"/>
    <property type="match status" value="1"/>
</dbReference>
<keyword evidence="6" id="KW-0539">Nucleus</keyword>
<sequence>MSRARKKKGPRKTCNATNTARPKTASVTPPSSDSASDGTGSDDKQTDDLDIGRPVELRPEVCDVFEALMYYNTRIYPDLVKNQLGPSGFVFPMAMVENVSPSIIHTLVSVVISHRIIQLAEDPASDELVKPMWTRLYRHRDIAIRAINKRIANEATRSDIVTISAVYTLLFAMLQQSQDPCYRTHVGFFMSLVRLRGTFTDLIRILPPMELSLMAMCIVGVFANTTSPHDDFFHVTHTPETLQLVATYYTESYFPSVAIPPPLFTEIILINDLRPQPPSPETTLAATALLARIESFSPSTWSAARPPAFQDDWLLLSTIFHAAVALYAILSLQSSGALADDAPELELARARHARALFASLETAMATPRVKRRMTWPLVVAGVEAARAGREVQRYIGDRLREMSRDHGSAPPLVARGVLERFWAEGGGRWDKCFREPLALIL</sequence>
<proteinExistence type="predicted"/>
<name>A0AAD4I1E8_9PEZI</name>
<evidence type="ECO:0000256" key="5">
    <source>
        <dbReference type="ARBA" id="ARBA00023163"/>
    </source>
</evidence>
<comment type="subcellular location">
    <subcellularLocation>
        <location evidence="1">Nucleus</location>
    </subcellularLocation>
</comment>
<evidence type="ECO:0000256" key="1">
    <source>
        <dbReference type="ARBA" id="ARBA00004123"/>
    </source>
</evidence>
<dbReference type="GO" id="GO:0005634">
    <property type="term" value="C:nucleus"/>
    <property type="evidence" value="ECO:0007669"/>
    <property type="project" value="UniProtKB-SubCell"/>
</dbReference>
<evidence type="ECO:0000313" key="8">
    <source>
        <dbReference type="EMBL" id="KAG7292022.1"/>
    </source>
</evidence>
<dbReference type="PANTHER" id="PTHR37534:SF48">
    <property type="entry name" value="FINGER DOMAIN PROTEIN, PUTATIVE-RELATED"/>
    <property type="match status" value="1"/>
</dbReference>
<organism evidence="8 9">
    <name type="scientific">Staphylotrichum longicolle</name>
    <dbReference type="NCBI Taxonomy" id="669026"/>
    <lineage>
        <taxon>Eukaryota</taxon>
        <taxon>Fungi</taxon>
        <taxon>Dikarya</taxon>
        <taxon>Ascomycota</taxon>
        <taxon>Pezizomycotina</taxon>
        <taxon>Sordariomycetes</taxon>
        <taxon>Sordariomycetidae</taxon>
        <taxon>Sordariales</taxon>
        <taxon>Chaetomiaceae</taxon>
        <taxon>Staphylotrichum</taxon>
    </lineage>
</organism>
<keyword evidence="2" id="KW-0862">Zinc</keyword>
<feature type="compositionally biased region" description="Basic and acidic residues" evidence="7">
    <location>
        <begin position="41"/>
        <end position="53"/>
    </location>
</feature>
<evidence type="ECO:0000256" key="3">
    <source>
        <dbReference type="ARBA" id="ARBA00023015"/>
    </source>
</evidence>
<dbReference type="Proteomes" id="UP001197093">
    <property type="component" value="Unassembled WGS sequence"/>
</dbReference>
<dbReference type="InterPro" id="IPR021858">
    <property type="entry name" value="Fun_TF"/>
</dbReference>
<keyword evidence="5" id="KW-0804">Transcription</keyword>
<keyword evidence="9" id="KW-1185">Reference proteome</keyword>
<evidence type="ECO:0000256" key="2">
    <source>
        <dbReference type="ARBA" id="ARBA00022833"/>
    </source>
</evidence>
<feature type="region of interest" description="Disordered" evidence="7">
    <location>
        <begin position="1"/>
        <end position="53"/>
    </location>
</feature>